<gene>
    <name evidence="6" type="ORF">D3227_22895</name>
</gene>
<dbReference type="Pfam" id="PF03466">
    <property type="entry name" value="LysR_substrate"/>
    <property type="match status" value="1"/>
</dbReference>
<keyword evidence="2" id="KW-0805">Transcription regulation</keyword>
<dbReference type="Proteomes" id="UP000272706">
    <property type="component" value="Unassembled WGS sequence"/>
</dbReference>
<dbReference type="SUPFAM" id="SSF46785">
    <property type="entry name" value="Winged helix' DNA-binding domain"/>
    <property type="match status" value="1"/>
</dbReference>
<dbReference type="Pfam" id="PF00126">
    <property type="entry name" value="HTH_1"/>
    <property type="match status" value="1"/>
</dbReference>
<proteinExistence type="inferred from homology"/>
<evidence type="ECO:0000256" key="3">
    <source>
        <dbReference type="ARBA" id="ARBA00023125"/>
    </source>
</evidence>
<dbReference type="SUPFAM" id="SSF53850">
    <property type="entry name" value="Periplasmic binding protein-like II"/>
    <property type="match status" value="1"/>
</dbReference>
<keyword evidence="7" id="KW-1185">Reference proteome</keyword>
<protein>
    <submittedName>
        <fullName evidence="6">LysR family transcriptional regulator</fullName>
    </submittedName>
</protein>
<dbReference type="EMBL" id="QZWZ01000019">
    <property type="protein sequence ID" value="RJT34889.1"/>
    <property type="molecule type" value="Genomic_DNA"/>
</dbReference>
<evidence type="ECO:0000313" key="7">
    <source>
        <dbReference type="Proteomes" id="UP000272706"/>
    </source>
</evidence>
<dbReference type="OrthoDB" id="8097684at2"/>
<evidence type="ECO:0000313" key="6">
    <source>
        <dbReference type="EMBL" id="RJT34889.1"/>
    </source>
</evidence>
<dbReference type="PANTHER" id="PTHR30579">
    <property type="entry name" value="TRANSCRIPTIONAL REGULATOR"/>
    <property type="match status" value="1"/>
</dbReference>
<feature type="domain" description="HTH lysR-type" evidence="5">
    <location>
        <begin position="4"/>
        <end position="61"/>
    </location>
</feature>
<dbReference type="PANTHER" id="PTHR30579:SF7">
    <property type="entry name" value="HTH-TYPE TRANSCRIPTIONAL REGULATOR LRHA-RELATED"/>
    <property type="match status" value="1"/>
</dbReference>
<evidence type="ECO:0000256" key="2">
    <source>
        <dbReference type="ARBA" id="ARBA00023015"/>
    </source>
</evidence>
<comment type="caution">
    <text evidence="6">The sequence shown here is derived from an EMBL/GenBank/DDBJ whole genome shotgun (WGS) entry which is preliminary data.</text>
</comment>
<dbReference type="AlphaFoldDB" id="A0A3A5KPS7"/>
<dbReference type="GO" id="GO:0003700">
    <property type="term" value="F:DNA-binding transcription factor activity"/>
    <property type="evidence" value="ECO:0007669"/>
    <property type="project" value="InterPro"/>
</dbReference>
<dbReference type="InterPro" id="IPR050176">
    <property type="entry name" value="LTTR"/>
</dbReference>
<keyword evidence="3" id="KW-0238">DNA-binding</keyword>
<dbReference type="InterPro" id="IPR036388">
    <property type="entry name" value="WH-like_DNA-bd_sf"/>
</dbReference>
<dbReference type="InterPro" id="IPR005119">
    <property type="entry name" value="LysR_subst-bd"/>
</dbReference>
<evidence type="ECO:0000256" key="1">
    <source>
        <dbReference type="ARBA" id="ARBA00009437"/>
    </source>
</evidence>
<evidence type="ECO:0000256" key="4">
    <source>
        <dbReference type="ARBA" id="ARBA00023163"/>
    </source>
</evidence>
<accession>A0A3A5KPS7</accession>
<comment type="similarity">
    <text evidence="1">Belongs to the LysR transcriptional regulatory family.</text>
</comment>
<reference evidence="6 7" key="1">
    <citation type="submission" date="2018-09" db="EMBL/GenBank/DDBJ databases">
        <title>Mesorhizobium carmichaelinearum sp. nov. isolated from Carmichaelinea spp. root nodules in New Zealand.</title>
        <authorList>
            <person name="De Meyer S.E."/>
        </authorList>
    </citation>
    <scope>NUCLEOTIDE SEQUENCE [LARGE SCALE GENOMIC DNA]</scope>
    <source>
        <strain evidence="6 7">ICMP19557</strain>
    </source>
</reference>
<dbReference type="Gene3D" id="3.40.190.10">
    <property type="entry name" value="Periplasmic binding protein-like II"/>
    <property type="match status" value="2"/>
</dbReference>
<dbReference type="GO" id="GO:0003677">
    <property type="term" value="F:DNA binding"/>
    <property type="evidence" value="ECO:0007669"/>
    <property type="project" value="UniProtKB-KW"/>
</dbReference>
<sequence>MQTLDPDILKTFLAFVDGGSLAQAASVVGRSPSAVTAQMQRLEEIVGEPLLLAQGRGRGLTPAGEDLVGHARRILAAHTEAWLALKGARADGRVAIGTTQDFADSGLPELLRAFAVSHWRVRIELRVGRSAELTHALQAGQLDLAITMRQAPAPDEVGVLREPMLWLCSQKGLAAREEEVPLALLDPNCGFREAALAALDTVGRRYRIAAGSASLAGLRTAVNAGIALTLRTARFAHSGIVEAPREFGLPPVPLAEFAIRLRQGADLPARDLAELLVGNLALTGVGG</sequence>
<name>A0A3A5KPS7_9HYPH</name>
<dbReference type="RefSeq" id="WP_120016562.1">
    <property type="nucleotide sequence ID" value="NZ_QZWZ01000019.1"/>
</dbReference>
<dbReference type="Gene3D" id="1.10.10.10">
    <property type="entry name" value="Winged helix-like DNA-binding domain superfamily/Winged helix DNA-binding domain"/>
    <property type="match status" value="1"/>
</dbReference>
<keyword evidence="4" id="KW-0804">Transcription</keyword>
<dbReference type="InterPro" id="IPR036390">
    <property type="entry name" value="WH_DNA-bd_sf"/>
</dbReference>
<evidence type="ECO:0000259" key="5">
    <source>
        <dbReference type="PROSITE" id="PS50931"/>
    </source>
</evidence>
<dbReference type="InterPro" id="IPR000847">
    <property type="entry name" value="LysR_HTH_N"/>
</dbReference>
<dbReference type="PROSITE" id="PS50931">
    <property type="entry name" value="HTH_LYSR"/>
    <property type="match status" value="1"/>
</dbReference>
<organism evidence="6 7">
    <name type="scientific">Mesorhizobium waimense</name>
    <dbReference type="NCBI Taxonomy" id="1300307"/>
    <lineage>
        <taxon>Bacteria</taxon>
        <taxon>Pseudomonadati</taxon>
        <taxon>Pseudomonadota</taxon>
        <taxon>Alphaproteobacteria</taxon>
        <taxon>Hyphomicrobiales</taxon>
        <taxon>Phyllobacteriaceae</taxon>
        <taxon>Mesorhizobium</taxon>
    </lineage>
</organism>